<feature type="transmembrane region" description="Helical" evidence="1">
    <location>
        <begin position="12"/>
        <end position="34"/>
    </location>
</feature>
<gene>
    <name evidence="2" type="ORF">ACFOZY_13065</name>
</gene>
<dbReference type="Pfam" id="PF17328">
    <property type="entry name" value="DUF5366"/>
    <property type="match status" value="1"/>
</dbReference>
<keyword evidence="1" id="KW-0472">Membrane</keyword>
<dbReference type="RefSeq" id="WP_378156226.1">
    <property type="nucleotide sequence ID" value="NZ_JBHSEC010000020.1"/>
</dbReference>
<proteinExistence type="predicted"/>
<accession>A0ABV8XAD6</accession>
<comment type="caution">
    <text evidence="2">The sequence shown here is derived from an EMBL/GenBank/DDBJ whole genome shotgun (WGS) entry which is preliminary data.</text>
</comment>
<keyword evidence="3" id="KW-1185">Reference proteome</keyword>
<feature type="transmembrane region" description="Helical" evidence="1">
    <location>
        <begin position="119"/>
        <end position="139"/>
    </location>
</feature>
<keyword evidence="1" id="KW-1133">Transmembrane helix</keyword>
<evidence type="ECO:0000256" key="1">
    <source>
        <dbReference type="SAM" id="Phobius"/>
    </source>
</evidence>
<dbReference type="InterPro" id="IPR035289">
    <property type="entry name" value="DUF5366"/>
</dbReference>
<name>A0ABV8XAD6_9LACT</name>
<evidence type="ECO:0000313" key="3">
    <source>
        <dbReference type="Proteomes" id="UP001595817"/>
    </source>
</evidence>
<sequence>MKNPYVFGFMPLATIILFSLTFGLYSVTEAISFFKEIGLYAGMREFLSDFQLRVFLLIILSFSFFMVFSALKLIAETIHEFAMLFFSKDVSGEGFREARSGNVIYFVGSMLSVIGIQSLQILIGIFLITTFIYFVYVVYRMSHYMNLLSMIGMVVFEIVVWSVFIAFILYVLLKLYNGLMASLPILDENKSS</sequence>
<dbReference type="Proteomes" id="UP001595817">
    <property type="component" value="Unassembled WGS sequence"/>
</dbReference>
<protein>
    <submittedName>
        <fullName evidence="2">YufK family protein</fullName>
    </submittedName>
</protein>
<evidence type="ECO:0000313" key="2">
    <source>
        <dbReference type="EMBL" id="MFC4411352.1"/>
    </source>
</evidence>
<reference evidence="3" key="1">
    <citation type="journal article" date="2019" name="Int. J. Syst. Evol. Microbiol.">
        <title>The Global Catalogue of Microorganisms (GCM) 10K type strain sequencing project: providing services to taxonomists for standard genome sequencing and annotation.</title>
        <authorList>
            <consortium name="The Broad Institute Genomics Platform"/>
            <consortium name="The Broad Institute Genome Sequencing Center for Infectious Disease"/>
            <person name="Wu L."/>
            <person name="Ma J."/>
        </authorList>
    </citation>
    <scope>NUCLEOTIDE SEQUENCE [LARGE SCALE GENOMIC DNA]</scope>
    <source>
        <strain evidence="3">CCUG 59778</strain>
    </source>
</reference>
<keyword evidence="1" id="KW-0812">Transmembrane</keyword>
<feature type="transmembrane region" description="Helical" evidence="1">
    <location>
        <begin position="54"/>
        <end position="75"/>
    </location>
</feature>
<feature type="transmembrane region" description="Helical" evidence="1">
    <location>
        <begin position="151"/>
        <end position="173"/>
    </location>
</feature>
<organism evidence="2 3">
    <name type="scientific">Chungangia koreensis</name>
    <dbReference type="NCBI Taxonomy" id="752657"/>
    <lineage>
        <taxon>Bacteria</taxon>
        <taxon>Bacillati</taxon>
        <taxon>Bacillota</taxon>
        <taxon>Bacilli</taxon>
        <taxon>Lactobacillales</taxon>
        <taxon>Chungangia</taxon>
    </lineage>
</organism>
<dbReference type="EMBL" id="JBHSEC010000020">
    <property type="protein sequence ID" value="MFC4411352.1"/>
    <property type="molecule type" value="Genomic_DNA"/>
</dbReference>